<sequence length="127" mass="13800">MSVKKCILGIGLTIFLVLQAVSANIETNEVNDGVEYYMLQGVRVYPNDRHCALVGGLCVQSSDCTEPTTNKGLCPSSSHLGAECCYELPVRPAPCVEHLGECKDRCHQRLLRPGTDCENGQVCCVLI</sequence>
<organism evidence="2 3">
    <name type="scientific">Drosophila lebanonensis</name>
    <name type="common">Fruit fly</name>
    <name type="synonym">Scaptodrosophila lebanonensis</name>
    <dbReference type="NCBI Taxonomy" id="7225"/>
    <lineage>
        <taxon>Eukaryota</taxon>
        <taxon>Metazoa</taxon>
        <taxon>Ecdysozoa</taxon>
        <taxon>Arthropoda</taxon>
        <taxon>Hexapoda</taxon>
        <taxon>Insecta</taxon>
        <taxon>Pterygota</taxon>
        <taxon>Neoptera</taxon>
        <taxon>Endopterygota</taxon>
        <taxon>Diptera</taxon>
        <taxon>Brachycera</taxon>
        <taxon>Muscomorpha</taxon>
        <taxon>Ephydroidea</taxon>
        <taxon>Drosophilidae</taxon>
        <taxon>Scaptodrosophila</taxon>
    </lineage>
</organism>
<accession>A0A6J2TVS9</accession>
<feature type="chain" id="PRO_5026957027" evidence="1">
    <location>
        <begin position="24"/>
        <end position="127"/>
    </location>
</feature>
<evidence type="ECO:0000313" key="3">
    <source>
        <dbReference type="RefSeq" id="XP_030380656.1"/>
    </source>
</evidence>
<gene>
    <name evidence="3" type="primary">LOC115628609</name>
</gene>
<proteinExistence type="predicted"/>
<dbReference type="AlphaFoldDB" id="A0A6J2TVS9"/>
<feature type="signal peptide" evidence="1">
    <location>
        <begin position="1"/>
        <end position="23"/>
    </location>
</feature>
<protein>
    <submittedName>
        <fullName evidence="3">U-scoloptoxin(19)-Tl1a isoform X1</fullName>
    </submittedName>
</protein>
<keyword evidence="2" id="KW-1185">Reference proteome</keyword>
<keyword evidence="1" id="KW-0732">Signal</keyword>
<dbReference type="GeneID" id="115628609"/>
<evidence type="ECO:0000313" key="2">
    <source>
        <dbReference type="Proteomes" id="UP000504634"/>
    </source>
</evidence>
<dbReference type="OrthoDB" id="6332063at2759"/>
<name>A0A6J2TVS9_DROLE</name>
<evidence type="ECO:0000256" key="1">
    <source>
        <dbReference type="SAM" id="SignalP"/>
    </source>
</evidence>
<dbReference type="RefSeq" id="XP_030380656.1">
    <property type="nucleotide sequence ID" value="XM_030524796.1"/>
</dbReference>
<reference evidence="3" key="1">
    <citation type="submission" date="2025-08" db="UniProtKB">
        <authorList>
            <consortium name="RefSeq"/>
        </authorList>
    </citation>
    <scope>IDENTIFICATION</scope>
    <source>
        <strain evidence="3">11010-0011.00</strain>
        <tissue evidence="3">Whole body</tissue>
    </source>
</reference>
<dbReference type="Proteomes" id="UP000504634">
    <property type="component" value="Unplaced"/>
</dbReference>